<dbReference type="Proteomes" id="UP000034325">
    <property type="component" value="Unassembled WGS sequence"/>
</dbReference>
<dbReference type="Gene3D" id="2.60.120.10">
    <property type="entry name" value="Jelly Rolls"/>
    <property type="match status" value="1"/>
</dbReference>
<reference evidence="2 3" key="1">
    <citation type="journal article" date="2015" name="Nature">
        <title>rRNA introns, odd ribosomes, and small enigmatic genomes across a large radiation of phyla.</title>
        <authorList>
            <person name="Brown C.T."/>
            <person name="Hug L.A."/>
            <person name="Thomas B.C."/>
            <person name="Sharon I."/>
            <person name="Castelle C.J."/>
            <person name="Singh A."/>
            <person name="Wilkins M.J."/>
            <person name="Williams K.H."/>
            <person name="Banfield J.F."/>
        </authorList>
    </citation>
    <scope>NUCLEOTIDE SEQUENCE [LARGE SCALE GENOMIC DNA]</scope>
</reference>
<name>A0A0G0M1E8_9BACT</name>
<dbReference type="InterPro" id="IPR052044">
    <property type="entry name" value="PKS_Associated_Protein"/>
</dbReference>
<accession>A0A0G0M1E8</accession>
<feature type="domain" description="Cupin type-2" evidence="1">
    <location>
        <begin position="40"/>
        <end position="100"/>
    </location>
</feature>
<proteinExistence type="predicted"/>
<evidence type="ECO:0000313" key="3">
    <source>
        <dbReference type="Proteomes" id="UP000034325"/>
    </source>
</evidence>
<protein>
    <recommendedName>
        <fullName evidence="1">Cupin type-2 domain-containing protein</fullName>
    </recommendedName>
</protein>
<dbReference type="CDD" id="cd02226">
    <property type="entry name" value="cupin_YdbB-like"/>
    <property type="match status" value="1"/>
</dbReference>
<dbReference type="PANTHER" id="PTHR36114">
    <property type="entry name" value="16.7 KDA PROTEIN IN WHIE LOCUS"/>
    <property type="match status" value="1"/>
</dbReference>
<dbReference type="InterPro" id="IPR014710">
    <property type="entry name" value="RmlC-like_jellyroll"/>
</dbReference>
<dbReference type="EMBL" id="LBWA01000006">
    <property type="protein sequence ID" value="KKQ98028.1"/>
    <property type="molecule type" value="Genomic_DNA"/>
</dbReference>
<dbReference type="Pfam" id="PF07883">
    <property type="entry name" value="Cupin_2"/>
    <property type="match status" value="1"/>
</dbReference>
<dbReference type="SUPFAM" id="SSF51182">
    <property type="entry name" value="RmlC-like cupins"/>
    <property type="match status" value="1"/>
</dbReference>
<evidence type="ECO:0000313" key="2">
    <source>
        <dbReference type="EMBL" id="KKQ98028.1"/>
    </source>
</evidence>
<evidence type="ECO:0000259" key="1">
    <source>
        <dbReference type="Pfam" id="PF07883"/>
    </source>
</evidence>
<gene>
    <name evidence="2" type="ORF">UT23_C0006G0069</name>
</gene>
<dbReference type="PANTHER" id="PTHR36114:SF1">
    <property type="entry name" value="16.7 KDA PROTEIN IN WHIE LOCUS"/>
    <property type="match status" value="1"/>
</dbReference>
<dbReference type="AlphaFoldDB" id="A0A0G0M1E8"/>
<sequence length="127" mass="14705">MKNISDTVKVVNIADKLSLFKEYWNPKIVGELNDHKVQVVKLKGEFVWHHHESEDELFLVIKGRLTIHFRDRDVEINEGEFVIIPHPIEHKPEAKEEVHIVLIEPKVTLNTGNVTDSKLAAKNQQKI</sequence>
<comment type="caution">
    <text evidence="2">The sequence shown here is derived from an EMBL/GenBank/DDBJ whole genome shotgun (WGS) entry which is preliminary data.</text>
</comment>
<dbReference type="InterPro" id="IPR011051">
    <property type="entry name" value="RmlC_Cupin_sf"/>
</dbReference>
<dbReference type="PATRIC" id="fig|1618549.4.peg.652"/>
<organism evidence="2 3">
    <name type="scientific">Candidatus Woesebacteria bacterium GW2011_GWA1_39_12</name>
    <dbReference type="NCBI Taxonomy" id="1618549"/>
    <lineage>
        <taxon>Bacteria</taxon>
        <taxon>Candidatus Woeseibacteriota</taxon>
    </lineage>
</organism>
<dbReference type="InterPro" id="IPR013096">
    <property type="entry name" value="Cupin_2"/>
</dbReference>